<dbReference type="PANTHER" id="PTHR14167:SF116">
    <property type="entry name" value="CAP, ISOFORM AC"/>
    <property type="match status" value="1"/>
</dbReference>
<name>A0A7R8WAJ4_9CRUS</name>
<dbReference type="InterPro" id="IPR001452">
    <property type="entry name" value="SH3_domain"/>
</dbReference>
<keyword evidence="1" id="KW-0728">SH3 domain</keyword>
<dbReference type="PRINTS" id="PR00499">
    <property type="entry name" value="P67PHOX"/>
</dbReference>
<sequence>MAAPSGKLVAEVLYDYDSQEADELSMRQGDVIKHCRLVESGWFEGRLGGKAGLFPANFVKFVGPDQPEKTSIPPGRRCRVLYSYEPANDDELPLAKGDVIHILEEVEEGWWKGRLKSVIVMKSRHHGDDGLSGLEFCSHQGQACVAHLSCEVGPVVLRPDVWGLVEKIE</sequence>
<dbReference type="Pfam" id="PF14604">
    <property type="entry name" value="SH3_9"/>
    <property type="match status" value="1"/>
</dbReference>
<evidence type="ECO:0000313" key="2">
    <source>
        <dbReference type="EMBL" id="CAD7228018.1"/>
    </source>
</evidence>
<dbReference type="SMART" id="SM00326">
    <property type="entry name" value="SH3"/>
    <property type="match status" value="2"/>
</dbReference>
<dbReference type="AlphaFoldDB" id="A0A7R8WAJ4"/>
<organism evidence="2">
    <name type="scientific">Cyprideis torosa</name>
    <dbReference type="NCBI Taxonomy" id="163714"/>
    <lineage>
        <taxon>Eukaryota</taxon>
        <taxon>Metazoa</taxon>
        <taxon>Ecdysozoa</taxon>
        <taxon>Arthropoda</taxon>
        <taxon>Crustacea</taxon>
        <taxon>Oligostraca</taxon>
        <taxon>Ostracoda</taxon>
        <taxon>Podocopa</taxon>
        <taxon>Podocopida</taxon>
        <taxon>Cytherocopina</taxon>
        <taxon>Cytheroidea</taxon>
        <taxon>Cytherideidae</taxon>
        <taxon>Cyprideis</taxon>
    </lineage>
</organism>
<evidence type="ECO:0000256" key="1">
    <source>
        <dbReference type="ARBA" id="ARBA00022443"/>
    </source>
</evidence>
<protein>
    <submittedName>
        <fullName evidence="2">Uncharacterized protein</fullName>
    </submittedName>
</protein>
<dbReference type="Pfam" id="PF00018">
    <property type="entry name" value="SH3_1"/>
    <property type="match status" value="1"/>
</dbReference>
<dbReference type="Gene3D" id="2.30.30.40">
    <property type="entry name" value="SH3 Domains"/>
    <property type="match status" value="2"/>
</dbReference>
<dbReference type="PRINTS" id="PR00452">
    <property type="entry name" value="SH3DOMAIN"/>
</dbReference>
<dbReference type="PANTHER" id="PTHR14167">
    <property type="entry name" value="SH3 DOMAIN-CONTAINING"/>
    <property type="match status" value="1"/>
</dbReference>
<gene>
    <name evidence="2" type="ORF">CTOB1V02_LOCUS5910</name>
</gene>
<reference evidence="2" key="1">
    <citation type="submission" date="2020-11" db="EMBL/GenBank/DDBJ databases">
        <authorList>
            <person name="Tran Van P."/>
        </authorList>
    </citation>
    <scope>NUCLEOTIDE SEQUENCE</scope>
</reference>
<dbReference type="EMBL" id="OB661346">
    <property type="protein sequence ID" value="CAD7228018.1"/>
    <property type="molecule type" value="Genomic_DNA"/>
</dbReference>
<dbReference type="PROSITE" id="PS50002">
    <property type="entry name" value="SH3"/>
    <property type="match status" value="2"/>
</dbReference>
<proteinExistence type="predicted"/>
<dbReference type="InterPro" id="IPR036028">
    <property type="entry name" value="SH3-like_dom_sf"/>
</dbReference>
<feature type="non-terminal residue" evidence="2">
    <location>
        <position position="1"/>
    </location>
</feature>
<dbReference type="OrthoDB" id="5971719at2759"/>
<dbReference type="SUPFAM" id="SSF50044">
    <property type="entry name" value="SH3-domain"/>
    <property type="match status" value="2"/>
</dbReference>
<accession>A0A7R8WAJ4</accession>
<dbReference type="InterPro" id="IPR050384">
    <property type="entry name" value="Endophilin_SH3RF"/>
</dbReference>